<keyword evidence="4" id="KW-1185">Reference proteome</keyword>
<dbReference type="Gene3D" id="3.40.50.300">
    <property type="entry name" value="P-loop containing nucleotide triphosphate hydrolases"/>
    <property type="match status" value="1"/>
</dbReference>
<feature type="domain" description="ATPase" evidence="1">
    <location>
        <begin position="48"/>
        <end position="281"/>
    </location>
</feature>
<feature type="domain" description="MCM C-terminal" evidence="2">
    <location>
        <begin position="321"/>
        <end position="383"/>
    </location>
</feature>
<reference evidence="3 4" key="1">
    <citation type="journal article" date="2010" name="Appl. Environ. Microbiol.">
        <title>The genome sequence of the crenarchaeon Acidilobus saccharovorans supports a new order, Acidilobales, and suggests an important ecological role in terrestrial acidic hot springs.</title>
        <authorList>
            <person name="Mardanov A.V."/>
            <person name="Svetlitchnyi V.A."/>
            <person name="Beletsky A.V."/>
            <person name="Prokofeva M.I."/>
            <person name="Bonch-Osmolovskaya E.A."/>
            <person name="Ravin N.V."/>
            <person name="Skryabin K.G."/>
        </authorList>
    </citation>
    <scope>NUCLEOTIDE SEQUENCE [LARGE SCALE GENOMIC DNA]</scope>
    <source>
        <strain evidence="4">DSM 16705 / JCM 18335 / VKM B-2471 / 345-15</strain>
    </source>
</reference>
<gene>
    <name evidence="3" type="ordered locus">ASAC_0690</name>
</gene>
<dbReference type="InParanoid" id="D9Q1A8"/>
<dbReference type="Pfam" id="PF01637">
    <property type="entry name" value="ATPase_2"/>
    <property type="match status" value="1"/>
</dbReference>
<dbReference type="GO" id="GO:0005524">
    <property type="term" value="F:ATP binding"/>
    <property type="evidence" value="ECO:0007669"/>
    <property type="project" value="InterPro"/>
</dbReference>
<dbReference type="SUPFAM" id="SSF46785">
    <property type="entry name" value="Winged helix' DNA-binding domain"/>
    <property type="match status" value="1"/>
</dbReference>
<dbReference type="EMBL" id="CP001742">
    <property type="protein sequence ID" value="ADL19096.1"/>
    <property type="molecule type" value="Genomic_DNA"/>
</dbReference>
<dbReference type="InterPro" id="IPR048907">
    <property type="entry name" value="WHD_MCM_arc"/>
</dbReference>
<proteinExistence type="predicted"/>
<dbReference type="KEGG" id="asc:ASAC_0690"/>
<dbReference type="PANTHER" id="PTHR34301">
    <property type="entry name" value="DNA-BINDING PROTEIN-RELATED"/>
    <property type="match status" value="1"/>
</dbReference>
<dbReference type="eggNOG" id="arCOG03169">
    <property type="taxonomic scope" value="Archaea"/>
</dbReference>
<protein>
    <submittedName>
        <fullName evidence="3">ATPase</fullName>
    </submittedName>
</protein>
<dbReference type="PANTHER" id="PTHR34301:SF8">
    <property type="entry name" value="ATPASE DOMAIN-CONTAINING PROTEIN"/>
    <property type="match status" value="1"/>
</dbReference>
<evidence type="ECO:0000259" key="1">
    <source>
        <dbReference type="Pfam" id="PF01637"/>
    </source>
</evidence>
<dbReference type="InterPro" id="IPR027417">
    <property type="entry name" value="P-loop_NTPase"/>
</dbReference>
<name>D9Q1A8_ACIS3</name>
<evidence type="ECO:0000313" key="3">
    <source>
        <dbReference type="EMBL" id="ADL19096.1"/>
    </source>
</evidence>
<organism evidence="3 4">
    <name type="scientific">Acidilobus saccharovorans (strain DSM 16705 / JCM 18335 / VKM B-2471 / 345-15)</name>
    <dbReference type="NCBI Taxonomy" id="666510"/>
    <lineage>
        <taxon>Archaea</taxon>
        <taxon>Thermoproteota</taxon>
        <taxon>Thermoprotei</taxon>
        <taxon>Acidilobales</taxon>
        <taxon>Acidilobaceae</taxon>
        <taxon>Acidilobus</taxon>
    </lineage>
</organism>
<dbReference type="Gene3D" id="1.10.10.10">
    <property type="entry name" value="Winged helix-like DNA-binding domain superfamily/Winged helix DNA-binding domain"/>
    <property type="match status" value="1"/>
</dbReference>
<dbReference type="Pfam" id="PF21100">
    <property type="entry name" value="WHD_MCM"/>
    <property type="match status" value="1"/>
</dbReference>
<evidence type="ECO:0000313" key="4">
    <source>
        <dbReference type="Proteomes" id="UP000000346"/>
    </source>
</evidence>
<dbReference type="AlphaFoldDB" id="D9Q1A8"/>
<dbReference type="HOGENOM" id="CLU_061108_0_0_2"/>
<dbReference type="InterPro" id="IPR036390">
    <property type="entry name" value="WH_DNA-bd_sf"/>
</dbReference>
<dbReference type="SUPFAM" id="SSF52540">
    <property type="entry name" value="P-loop containing nucleoside triphosphate hydrolases"/>
    <property type="match status" value="1"/>
</dbReference>
<dbReference type="InterPro" id="IPR011579">
    <property type="entry name" value="ATPase_dom"/>
</dbReference>
<accession>D9Q1A8</accession>
<dbReference type="InterPro" id="IPR036388">
    <property type="entry name" value="WH-like_DNA-bd_sf"/>
</dbReference>
<dbReference type="Gene3D" id="1.10.8.60">
    <property type="match status" value="1"/>
</dbReference>
<evidence type="ECO:0000259" key="2">
    <source>
        <dbReference type="Pfam" id="PF21100"/>
    </source>
</evidence>
<sequence>MAVGGPFMASRLTGWASAARPLLAGEVPSYWGGTLLFDPRPKEDPRDLFDREEELKALRSGINYPVTLLLGLRRSGKSSIVKVLMRQEDALWVYLDMRKFEGRAYITYRDLVQELEGAINSWPERLRQAFRGLRGVRLAGVEVRLSWGPGDRAEISDVLERLSEVAEEEGRRPVVVFDESQELRRLKGYDLLYPIAYAYDNLRVRFIFTGSEVGMVYRFLRLNDPGSPLYGRAVTEINVGPFSRGLSLEFLRRGFEEVGMKVPEAEVEEAYDSLGGIPGWLTYYGFYYMQLRDHREALNKTISTGVELVRQEFRGFLVGREAARERYYTIMEACREGCTWSDVKRALEAREGARVDDKQVTLLIRNLVDASFLTREGDLYRPADVLIRRAFQRQGGSETTHSLRI</sequence>
<dbReference type="Proteomes" id="UP000000346">
    <property type="component" value="Chromosome"/>
</dbReference>